<dbReference type="GO" id="GO:0030897">
    <property type="term" value="C:HOPS complex"/>
    <property type="evidence" value="ECO:0007669"/>
    <property type="project" value="TreeGrafter"/>
</dbReference>
<evidence type="ECO:0000313" key="6">
    <source>
        <dbReference type="EMBL" id="KAK9832068.1"/>
    </source>
</evidence>
<evidence type="ECO:0000256" key="4">
    <source>
        <dbReference type="SAM" id="Coils"/>
    </source>
</evidence>
<dbReference type="PANTHER" id="PTHR23323">
    <property type="entry name" value="VACUOLAR PROTEIN SORTING-ASSOCIATED PROTEIN"/>
    <property type="match status" value="1"/>
</dbReference>
<keyword evidence="3" id="KW-0862">Zinc</keyword>
<evidence type="ECO:0000256" key="1">
    <source>
        <dbReference type="ARBA" id="ARBA00022723"/>
    </source>
</evidence>
<feature type="domain" description="Pep3/Vps18 beta-propeller" evidence="5">
    <location>
        <begin position="41"/>
        <end position="394"/>
    </location>
</feature>
<dbReference type="Pfam" id="PF05131">
    <property type="entry name" value="Pep3_Vps18"/>
    <property type="match status" value="1"/>
</dbReference>
<sequence length="996" mass="105505">MSLLDEWDSSGAVYGEPGVSADLLEDADTETASPRSTQQTIFALETVERHVSRGRGQVTSAAAAADCVVISTARAFLLRYDFSQGNTPVLEVQLSSAAEARATGVWLDPSGMHTLVAVVAGNTLGATAEAHYVHARWKRSRPIGKMKGVSLTAVGWNAAQVTEASTGEVVLGDDAGGLHSFSADERDKRERSAAPLYAFEGRTRTPITGLQQHALAGGRTLVLAATATRLYTFAGGPTLEALFSAYPESGDLTNFRETPGEGGVGALCAWAPPGAERSQRVAWLGVSGALHARLAPPRQQVPPYELDYLEEAALLPLPMSPGVELPVSLALTQYHLLLLVCGRVQAVNRVSGKVVQEIVLGSAVSGAPVLGLTADEAAGTIYLFTGEGLHEVAVRDEERDMWSVHLAQGEYTAANRYARTQAQRDQVTVGEAEARFAAGEHDTAARLWGRTVGAGPSFEETALRFVDAGATGALQAFLLARLDALGPDDRAQATMVATWLVELLLDQINRALLEDTAEAHTAVDDFTARLRAFLKERVNTLDVGATVHLLASYGRLDDLMHYATFRQDNEAVLEYLLQRGEAGRALAVLRRPGVSPELLYKFAPALVAAAPGPTVDAWLAAQPPLEPRRLLPALLRLGEAGAPKQARTDALRYVRFCVGRLGSTDAAVHNLAVALYAAAEDEGALLEYLAAARDPLGAPLYEPQFALRVARQGGHLKACVQLFCELNLYEDAVMLALSFDRSLATAVAARPEDDEALQRKLWLAIARYLIKAAAAAPDADAGAGVAAVNEVLREAGGKVRIEDVLPLFPDFVTIDAFKAAICASLEDYNSQIERLKGDMADATRIADALRRDMVALEQRTATLDMSEPCARCGAPVGAPPPPAAGPSGGAVPQLYLFPTGNAFHGACLAAEVIDMSPPDMSARIAGIMKRLSQVAAGEDGVPASGDAAAAKVTDLVAEFEAAVATEDPYSGEIVVRNIGRPFITAGEAAEVASWQL</sequence>
<protein>
    <recommendedName>
        <fullName evidence="5">Pep3/Vps18 beta-propeller domain-containing protein</fullName>
    </recommendedName>
</protein>
<reference evidence="6 7" key="1">
    <citation type="journal article" date="2024" name="Nat. Commun.">
        <title>Phylogenomics reveals the evolutionary origins of lichenization in chlorophyte algae.</title>
        <authorList>
            <person name="Puginier C."/>
            <person name="Libourel C."/>
            <person name="Otte J."/>
            <person name="Skaloud P."/>
            <person name="Haon M."/>
            <person name="Grisel S."/>
            <person name="Petersen M."/>
            <person name="Berrin J.G."/>
            <person name="Delaux P.M."/>
            <person name="Dal Grande F."/>
            <person name="Keller J."/>
        </authorList>
    </citation>
    <scope>NUCLEOTIDE SEQUENCE [LARGE SCALE GENOMIC DNA]</scope>
    <source>
        <strain evidence="6 7">SAG 245.80</strain>
    </source>
</reference>
<comment type="caution">
    <text evidence="6">The sequence shown here is derived from an EMBL/GenBank/DDBJ whole genome shotgun (WGS) entry which is preliminary data.</text>
</comment>
<keyword evidence="4" id="KW-0175">Coiled coil</keyword>
<dbReference type="AlphaFoldDB" id="A0AAW1RE12"/>
<keyword evidence="2" id="KW-0863">Zinc-finger</keyword>
<dbReference type="GO" id="GO:0005768">
    <property type="term" value="C:endosome"/>
    <property type="evidence" value="ECO:0007669"/>
    <property type="project" value="TreeGrafter"/>
</dbReference>
<feature type="coiled-coil region" evidence="4">
    <location>
        <begin position="825"/>
        <end position="859"/>
    </location>
</feature>
<dbReference type="PANTHER" id="PTHR23323:SF26">
    <property type="entry name" value="VACUOLAR PROTEIN SORTING-ASSOCIATED PROTEIN 18 HOMOLOG"/>
    <property type="match status" value="1"/>
</dbReference>
<keyword evidence="7" id="KW-1185">Reference proteome</keyword>
<dbReference type="GO" id="GO:0008270">
    <property type="term" value="F:zinc ion binding"/>
    <property type="evidence" value="ECO:0007669"/>
    <property type="project" value="UniProtKB-KW"/>
</dbReference>
<dbReference type="GO" id="GO:0048284">
    <property type="term" value="P:organelle fusion"/>
    <property type="evidence" value="ECO:0007669"/>
    <property type="project" value="TreeGrafter"/>
</dbReference>
<accession>A0AAW1RE12</accession>
<dbReference type="GO" id="GO:0030674">
    <property type="term" value="F:protein-macromolecule adaptor activity"/>
    <property type="evidence" value="ECO:0007669"/>
    <property type="project" value="TreeGrafter"/>
</dbReference>
<keyword evidence="1" id="KW-0479">Metal-binding</keyword>
<dbReference type="GO" id="GO:0007032">
    <property type="term" value="P:endosome organization"/>
    <property type="evidence" value="ECO:0007669"/>
    <property type="project" value="TreeGrafter"/>
</dbReference>
<dbReference type="GO" id="GO:0007033">
    <property type="term" value="P:vacuole organization"/>
    <property type="evidence" value="ECO:0007669"/>
    <property type="project" value="TreeGrafter"/>
</dbReference>
<dbReference type="GO" id="GO:0006904">
    <property type="term" value="P:vesicle docking involved in exocytosis"/>
    <property type="evidence" value="ECO:0007669"/>
    <property type="project" value="TreeGrafter"/>
</dbReference>
<dbReference type="Proteomes" id="UP001445335">
    <property type="component" value="Unassembled WGS sequence"/>
</dbReference>
<dbReference type="InterPro" id="IPR007810">
    <property type="entry name" value="Pep3/Vps18_beta-prop"/>
</dbReference>
<gene>
    <name evidence="6" type="ORF">WJX81_003754</name>
</gene>
<dbReference type="EMBL" id="JALJOU010000042">
    <property type="protein sequence ID" value="KAK9832068.1"/>
    <property type="molecule type" value="Genomic_DNA"/>
</dbReference>
<proteinExistence type="predicted"/>
<organism evidence="6 7">
    <name type="scientific">Elliptochloris bilobata</name>
    <dbReference type="NCBI Taxonomy" id="381761"/>
    <lineage>
        <taxon>Eukaryota</taxon>
        <taxon>Viridiplantae</taxon>
        <taxon>Chlorophyta</taxon>
        <taxon>core chlorophytes</taxon>
        <taxon>Trebouxiophyceae</taxon>
        <taxon>Trebouxiophyceae incertae sedis</taxon>
        <taxon>Elliptochloris clade</taxon>
        <taxon>Elliptochloris</taxon>
    </lineage>
</organism>
<evidence type="ECO:0000259" key="5">
    <source>
        <dbReference type="Pfam" id="PF05131"/>
    </source>
</evidence>
<evidence type="ECO:0000256" key="3">
    <source>
        <dbReference type="ARBA" id="ARBA00022833"/>
    </source>
</evidence>
<name>A0AAW1RE12_9CHLO</name>
<evidence type="ECO:0000313" key="7">
    <source>
        <dbReference type="Proteomes" id="UP001445335"/>
    </source>
</evidence>
<evidence type="ECO:0000256" key="2">
    <source>
        <dbReference type="ARBA" id="ARBA00022771"/>
    </source>
</evidence>